<evidence type="ECO:0000313" key="2">
    <source>
        <dbReference type="Proteomes" id="UP000662904"/>
    </source>
</evidence>
<sequence length="38" mass="4516">MSFFERLEFLQKFWNYEVSADILGYAPSTPRNTGLKMQ</sequence>
<reference evidence="1" key="1">
    <citation type="submission" date="2020-07" db="EMBL/GenBank/DDBJ databases">
        <title>Koleobacter methoxysyntrophicus gen. nov., sp. nov., a novel anaerobic bacterium isolated from deep subsurface oil field and proposal of Koleobacterales ord. nov. in the phylum Firmicutes.</title>
        <authorList>
            <person name="Sakamoto S."/>
            <person name="Tamaki H."/>
        </authorList>
    </citation>
    <scope>NUCLEOTIDE SEQUENCE</scope>
    <source>
        <strain evidence="1">NRmbB1</strain>
    </source>
</reference>
<dbReference type="EMBL" id="CP059066">
    <property type="protein sequence ID" value="QSQ07927.1"/>
    <property type="molecule type" value="Genomic_DNA"/>
</dbReference>
<dbReference type="AlphaFoldDB" id="A0A8A0RKA2"/>
<proteinExistence type="predicted"/>
<protein>
    <submittedName>
        <fullName evidence="1">Uncharacterized protein</fullName>
    </submittedName>
</protein>
<evidence type="ECO:0000313" key="1">
    <source>
        <dbReference type="EMBL" id="QSQ07927.1"/>
    </source>
</evidence>
<dbReference type="Proteomes" id="UP000662904">
    <property type="component" value="Chromosome"/>
</dbReference>
<organism evidence="1 2">
    <name type="scientific">Koleobacter methoxysyntrophicus</name>
    <dbReference type="NCBI Taxonomy" id="2751313"/>
    <lineage>
        <taxon>Bacteria</taxon>
        <taxon>Bacillati</taxon>
        <taxon>Bacillota</taxon>
        <taxon>Clostridia</taxon>
        <taxon>Koleobacterales</taxon>
        <taxon>Koleobacteraceae</taxon>
        <taxon>Koleobacter</taxon>
    </lineage>
</organism>
<keyword evidence="2" id="KW-1185">Reference proteome</keyword>
<dbReference type="KEGG" id="kme:H0A61_00246"/>
<name>A0A8A0RKA2_9FIRM</name>
<gene>
    <name evidence="1" type="ORF">H0A61_00246</name>
</gene>
<accession>A0A8A0RKA2</accession>